<evidence type="ECO:0000313" key="11">
    <source>
        <dbReference type="Proteomes" id="UP000284842"/>
    </source>
</evidence>
<feature type="region of interest" description="Disordered" evidence="7">
    <location>
        <begin position="87"/>
        <end position="171"/>
    </location>
</feature>
<comment type="subunit">
    <text evidence="3">Interacts with ERF2.</text>
</comment>
<organism evidence="10 11">
    <name type="scientific">Panaeolus cyanescens</name>
    <dbReference type="NCBI Taxonomy" id="181874"/>
    <lineage>
        <taxon>Eukaryota</taxon>
        <taxon>Fungi</taxon>
        <taxon>Dikarya</taxon>
        <taxon>Basidiomycota</taxon>
        <taxon>Agaricomycotina</taxon>
        <taxon>Agaricomycetes</taxon>
        <taxon>Agaricomycetidae</taxon>
        <taxon>Agaricales</taxon>
        <taxon>Agaricineae</taxon>
        <taxon>Galeropsidaceae</taxon>
        <taxon>Panaeolus</taxon>
    </lineage>
</organism>
<dbReference type="STRING" id="181874.A0A409V8D5"/>
<evidence type="ECO:0000256" key="7">
    <source>
        <dbReference type="SAM" id="MobiDB-lite"/>
    </source>
</evidence>
<sequence length="487" mass="53602">MSTTSTSADKLPGSEYPVLRTTQADTSQNVSQAQSATQTHSLSSNTMSHTTPAVHYRSRSKDSQVAHSLKGAETTMTVEGEITSANLADNTLVDGEPDNQASKHAKGESTSSFVLPPTLVPSDGNASQAGQNPVHGLQDSLSRDVQSIPTDDQTLPAWDPLHGQAPDPQIGLQEKTITVDEDEKAEEDIVDSNGKLLIPDQDDVDPKSMVSRRTSHLRLDLKPASPQPWDKVEPPLDNNMKTVGGYYSPAASQQKFHAMQNSAMSRSLIPKSSYYFGPPPPDSAYGTAPIGQIGVHHPREILRVERDYTGGEVIQFAPIYPLELEGRLTPTQFLESINSINELLISAHSLRYSIFDNMLSIFTLQISKLFRTTHFEKVSFLFSFYLSSWHTFSEPKSDHSLVSEMGRLHDLIDDLNAEMYNPVGLNILWPKSVAFLYVSVFHSSLGSNPADSCLPFLFHPLLLWILLLFTLFHLLRASAVACAFLAI</sequence>
<feature type="region of interest" description="Disordered" evidence="7">
    <location>
        <begin position="196"/>
        <end position="215"/>
    </location>
</feature>
<evidence type="ECO:0000256" key="8">
    <source>
        <dbReference type="SAM" id="Phobius"/>
    </source>
</evidence>
<dbReference type="InterPro" id="IPR019383">
    <property type="entry name" value="Golgin_A_7/ERF4"/>
</dbReference>
<evidence type="ECO:0000256" key="2">
    <source>
        <dbReference type="ARBA" id="ARBA00007732"/>
    </source>
</evidence>
<evidence type="ECO:0000256" key="5">
    <source>
        <dbReference type="ARBA" id="ARBA00022824"/>
    </source>
</evidence>
<dbReference type="GO" id="GO:0005789">
    <property type="term" value="C:endoplasmic reticulum membrane"/>
    <property type="evidence" value="ECO:0007669"/>
    <property type="project" value="UniProtKB-SubCell"/>
</dbReference>
<evidence type="ECO:0000256" key="6">
    <source>
        <dbReference type="ARBA" id="ARBA00023136"/>
    </source>
</evidence>
<accession>A0A409V8D5</accession>
<keyword evidence="8" id="KW-1133">Transmembrane helix</keyword>
<protein>
    <recommendedName>
        <fullName evidence="4">Ras modification protein ERF4</fullName>
    </recommendedName>
</protein>
<comment type="similarity">
    <text evidence="2">Belongs to the ERF4 family.</text>
</comment>
<keyword evidence="8" id="KW-0812">Transmembrane</keyword>
<feature type="compositionally biased region" description="Polar residues" evidence="7">
    <location>
        <begin position="20"/>
        <end position="51"/>
    </location>
</feature>
<dbReference type="PANTHER" id="PTHR13254">
    <property type="entry name" value="GOLGI AUTOANTIGEN, GOLGIN SUBFAMILY A, 7"/>
    <property type="match status" value="1"/>
</dbReference>
<dbReference type="PANTHER" id="PTHR13254:SF0">
    <property type="entry name" value="GOLGIN SUBFAMILY A MEMBER 7_ERF4 DOMAIN-CONTAINING PROTEIN"/>
    <property type="match status" value="1"/>
</dbReference>
<evidence type="ECO:0000313" key="10">
    <source>
        <dbReference type="EMBL" id="PPQ62794.1"/>
    </source>
</evidence>
<evidence type="ECO:0000259" key="9">
    <source>
        <dbReference type="Pfam" id="PF10256"/>
    </source>
</evidence>
<dbReference type="GO" id="GO:0031211">
    <property type="term" value="C:endoplasmic reticulum palmitoyltransferase complex"/>
    <property type="evidence" value="ECO:0007669"/>
    <property type="project" value="TreeGrafter"/>
</dbReference>
<keyword evidence="11" id="KW-1185">Reference proteome</keyword>
<reference evidence="10 11" key="1">
    <citation type="journal article" date="2018" name="Evol. Lett.">
        <title>Horizontal gene cluster transfer increased hallucinogenic mushroom diversity.</title>
        <authorList>
            <person name="Reynolds H.T."/>
            <person name="Vijayakumar V."/>
            <person name="Gluck-Thaler E."/>
            <person name="Korotkin H.B."/>
            <person name="Matheny P.B."/>
            <person name="Slot J.C."/>
        </authorList>
    </citation>
    <scope>NUCLEOTIDE SEQUENCE [LARGE SCALE GENOMIC DNA]</scope>
    <source>
        <strain evidence="10 11">2629</strain>
    </source>
</reference>
<evidence type="ECO:0000256" key="4">
    <source>
        <dbReference type="ARBA" id="ARBA00018463"/>
    </source>
</evidence>
<feature type="region of interest" description="Disordered" evidence="7">
    <location>
        <begin position="1"/>
        <end position="71"/>
    </location>
</feature>
<name>A0A409V8D5_9AGAR</name>
<dbReference type="Pfam" id="PF10256">
    <property type="entry name" value="Erf4"/>
    <property type="match status" value="1"/>
</dbReference>
<dbReference type="EMBL" id="NHTK01006137">
    <property type="protein sequence ID" value="PPQ62794.1"/>
    <property type="molecule type" value="Genomic_DNA"/>
</dbReference>
<proteinExistence type="inferred from homology"/>
<keyword evidence="6 8" id="KW-0472">Membrane</keyword>
<dbReference type="Proteomes" id="UP000284842">
    <property type="component" value="Unassembled WGS sequence"/>
</dbReference>
<dbReference type="GO" id="GO:0006612">
    <property type="term" value="P:protein targeting to membrane"/>
    <property type="evidence" value="ECO:0007669"/>
    <property type="project" value="TreeGrafter"/>
</dbReference>
<gene>
    <name evidence="10" type="ORF">CVT24_000488</name>
</gene>
<dbReference type="OrthoDB" id="2190159at2759"/>
<comment type="caution">
    <text evidence="10">The sequence shown here is derived from an EMBL/GenBank/DDBJ whole genome shotgun (WGS) entry which is preliminary data.</text>
</comment>
<comment type="subcellular location">
    <subcellularLocation>
        <location evidence="1">Endoplasmic reticulum membrane</location>
        <topology evidence="1">Peripheral membrane protein</topology>
    </subcellularLocation>
</comment>
<dbReference type="InterPro" id="IPR051371">
    <property type="entry name" value="Ras_palmitoyltransferase"/>
</dbReference>
<feature type="transmembrane region" description="Helical" evidence="8">
    <location>
        <begin position="461"/>
        <end position="486"/>
    </location>
</feature>
<evidence type="ECO:0000256" key="3">
    <source>
        <dbReference type="ARBA" id="ARBA00011396"/>
    </source>
</evidence>
<evidence type="ECO:0000256" key="1">
    <source>
        <dbReference type="ARBA" id="ARBA00004406"/>
    </source>
</evidence>
<dbReference type="AlphaFoldDB" id="A0A409V8D5"/>
<feature type="domain" description="Golgin subfamily A member 7/ERF4" evidence="9">
    <location>
        <begin position="301"/>
        <end position="438"/>
    </location>
</feature>
<dbReference type="InParanoid" id="A0A409V8D5"/>
<feature type="compositionally biased region" description="Polar residues" evidence="7">
    <location>
        <begin position="139"/>
        <end position="153"/>
    </location>
</feature>
<keyword evidence="5" id="KW-0256">Endoplasmic reticulum</keyword>